<keyword evidence="5" id="KW-0378">Hydrolase</keyword>
<feature type="compositionally biased region" description="Basic and acidic residues" evidence="1">
    <location>
        <begin position="789"/>
        <end position="800"/>
    </location>
</feature>
<dbReference type="SUPFAM" id="SSF48208">
    <property type="entry name" value="Six-hairpin glycosidases"/>
    <property type="match status" value="1"/>
</dbReference>
<dbReference type="Gene3D" id="1.20.1050.60">
    <property type="entry name" value="alpha-1,2-mannosidase"/>
    <property type="match status" value="1"/>
</dbReference>
<feature type="chain" id="PRO_5001706739" evidence="2">
    <location>
        <begin position="24"/>
        <end position="800"/>
    </location>
</feature>
<dbReference type="FunFam" id="1.20.1050.60:FF:000001">
    <property type="entry name" value="Putative alpha-1,2-mannosidase"/>
    <property type="match status" value="1"/>
</dbReference>
<dbReference type="FunFam" id="1.20.1610.10:FF:000001">
    <property type="entry name" value="Putative alpha-1,2-mannosidase"/>
    <property type="match status" value="1"/>
</dbReference>
<evidence type="ECO:0000259" key="3">
    <source>
        <dbReference type="Pfam" id="PF07971"/>
    </source>
</evidence>
<evidence type="ECO:0000256" key="2">
    <source>
        <dbReference type="SAM" id="SignalP"/>
    </source>
</evidence>
<dbReference type="InterPro" id="IPR008928">
    <property type="entry name" value="6-hairpin_glycosidase_sf"/>
</dbReference>
<dbReference type="EMBL" id="CP008884">
    <property type="protein sequence ID" value="AIF47003.1"/>
    <property type="molecule type" value="Genomic_DNA"/>
</dbReference>
<dbReference type="GO" id="GO:0005975">
    <property type="term" value="P:carbohydrate metabolic process"/>
    <property type="evidence" value="ECO:0007669"/>
    <property type="project" value="InterPro"/>
</dbReference>
<evidence type="ECO:0000313" key="6">
    <source>
        <dbReference type="Proteomes" id="UP000027987"/>
    </source>
</evidence>
<dbReference type="GO" id="GO:0006516">
    <property type="term" value="P:glycoprotein catabolic process"/>
    <property type="evidence" value="ECO:0007669"/>
    <property type="project" value="TreeGrafter"/>
</dbReference>
<dbReference type="STRING" id="1217721.HY57_06855"/>
<dbReference type="HOGENOM" id="CLU_003690_2_2_6"/>
<dbReference type="Pfam" id="PF07971">
    <property type="entry name" value="Glyco_hydro_92"/>
    <property type="match status" value="1"/>
</dbReference>
<dbReference type="InterPro" id="IPR050883">
    <property type="entry name" value="PNGase"/>
</dbReference>
<protein>
    <submittedName>
        <fullName evidence="5">Sugar hydrolase</fullName>
    </submittedName>
</protein>
<sequence>MRCPSLRAYLPGLLAVAVSLALAAPAGVQAAEGHSADVDPRIGTGGDGHTFPGATVPFGMIQLSPDTAMPDFKHAYKYAAGYQYGDGSLLGFSHTHFSGSGHSDMGDVLVMPMAGEVRLEPGDAAKPGSGYRSRFSHDTEVVQAGYYAVTLSDGGVRAELTAGRRIGWHRYTFPAGKPAHLLLDLRPSIYDYPGKVLWASLRVHDDGTVTGCRTTRGWAPGRELCFAMRFSQPMSSRTLYNRETDVVYKGFKGPGHQPEDRDAQSGRALEGVFDFGNLKQPLGVKVAISTVSEANAVANLDAEGQGWDFDARRAEARADWDKALASIDVEGSKDQRVGFYTSLYHALLSPTLSMDVNGQFRGPDGAVHEAVDKNGKFAFHSTWSLWDVYRAQQPLMALLMPERSTDFIRSLIASREASPFGILPVWAYQGLETWCMIGYHAVPVIADAYVKGVRGFDADAALKAMVASATYAPYGDLGDYMKLGYVPIDKEPEAASKTLEYAYDDWSLAQMAKAMGRKDIAATFDKRAGNWRNAYDPKTGFMRARKSDGAFREPFNPDTAGYGSDYTEGNAWQYSWYVPQDVAALVKAMGGDQRFVSKLDSVFDAKVDPSHFANVEDITGLIGWYAHGNEPSHHLAYLYDYAGAPWQTQKRLKQIMDSQYATRPDGLAGNDDLGQMSAWYIFTALGFYPVTPASDEYAIGRPFVARATLHLAGGKTFTVTADPLDDAHPYVGAVTLNGKPLNRVFLRHGELVAGGELHFTMQAEPNRAWGQAQGERPSSMSVSTTKVADASRKSDTKTAR</sequence>
<dbReference type="PANTHER" id="PTHR12143:SF39">
    <property type="entry name" value="SECRETED PROTEIN"/>
    <property type="match status" value="1"/>
</dbReference>
<dbReference type="GO" id="GO:0000224">
    <property type="term" value="F:peptide-N4-(N-acetyl-beta-glucosaminyl)asparagine amidase activity"/>
    <property type="evidence" value="ECO:0007669"/>
    <property type="project" value="TreeGrafter"/>
</dbReference>
<dbReference type="Gene3D" id="2.70.98.10">
    <property type="match status" value="1"/>
</dbReference>
<name>A0A075K4A9_9GAMM</name>
<dbReference type="Gene3D" id="1.20.1610.10">
    <property type="entry name" value="alpha-1,2-mannosidases domains"/>
    <property type="match status" value="1"/>
</dbReference>
<gene>
    <name evidence="5" type="ORF">HY57_06855</name>
</gene>
<keyword evidence="2" id="KW-0732">Signal</keyword>
<dbReference type="Proteomes" id="UP000027987">
    <property type="component" value="Chromosome"/>
</dbReference>
<dbReference type="InterPro" id="IPR041371">
    <property type="entry name" value="GH92_N"/>
</dbReference>
<proteinExistence type="predicted"/>
<dbReference type="PANTHER" id="PTHR12143">
    <property type="entry name" value="PEPTIDE N-GLYCANASE PNGASE -RELATED"/>
    <property type="match status" value="1"/>
</dbReference>
<dbReference type="GO" id="GO:0005829">
    <property type="term" value="C:cytosol"/>
    <property type="evidence" value="ECO:0007669"/>
    <property type="project" value="TreeGrafter"/>
</dbReference>
<evidence type="ECO:0000256" key="1">
    <source>
        <dbReference type="SAM" id="MobiDB-lite"/>
    </source>
</evidence>
<dbReference type="InterPro" id="IPR005887">
    <property type="entry name" value="GH92_a_mannosidase_put"/>
</dbReference>
<dbReference type="InterPro" id="IPR012939">
    <property type="entry name" value="Glyco_hydro_92"/>
</dbReference>
<dbReference type="RefSeq" id="WP_019465377.1">
    <property type="nucleotide sequence ID" value="NZ_ALOY01000155.1"/>
</dbReference>
<evidence type="ECO:0000259" key="4">
    <source>
        <dbReference type="Pfam" id="PF17678"/>
    </source>
</evidence>
<dbReference type="GO" id="GO:0030246">
    <property type="term" value="F:carbohydrate binding"/>
    <property type="evidence" value="ECO:0007669"/>
    <property type="project" value="InterPro"/>
</dbReference>
<reference evidence="5 6" key="1">
    <citation type="submission" date="2014-07" db="EMBL/GenBank/DDBJ databases">
        <title>Complete Genome Sequence of Dyella japonica Strain A8 Isolated from Malaysian Tropical Soil.</title>
        <authorList>
            <person name="Hui R.K.H."/>
            <person name="Chen J.-W."/>
            <person name="Chan K.-G."/>
            <person name="Leung F.C.C."/>
        </authorList>
    </citation>
    <scope>NUCLEOTIDE SEQUENCE [LARGE SCALE GENOMIC DNA]</scope>
    <source>
        <strain evidence="5 6">A8</strain>
    </source>
</reference>
<dbReference type="NCBIfam" id="TIGR01180">
    <property type="entry name" value="aman2_put"/>
    <property type="match status" value="1"/>
</dbReference>
<dbReference type="OrthoDB" id="9804511at2"/>
<dbReference type="AlphaFoldDB" id="A0A075K4A9"/>
<feature type="compositionally biased region" description="Polar residues" evidence="1">
    <location>
        <begin position="776"/>
        <end position="786"/>
    </location>
</feature>
<evidence type="ECO:0000313" key="5">
    <source>
        <dbReference type="EMBL" id="AIF47003.1"/>
    </source>
</evidence>
<dbReference type="Pfam" id="PF17678">
    <property type="entry name" value="Glyco_hydro_92N"/>
    <property type="match status" value="1"/>
</dbReference>
<organism evidence="5 6">
    <name type="scientific">Dyella japonica A8</name>
    <dbReference type="NCBI Taxonomy" id="1217721"/>
    <lineage>
        <taxon>Bacteria</taxon>
        <taxon>Pseudomonadati</taxon>
        <taxon>Pseudomonadota</taxon>
        <taxon>Gammaproteobacteria</taxon>
        <taxon>Lysobacterales</taxon>
        <taxon>Rhodanobacteraceae</taxon>
        <taxon>Dyella</taxon>
    </lineage>
</organism>
<dbReference type="Gene3D" id="3.30.2080.10">
    <property type="entry name" value="GH92 mannosidase domain"/>
    <property type="match status" value="1"/>
</dbReference>
<feature type="region of interest" description="Disordered" evidence="1">
    <location>
        <begin position="769"/>
        <end position="800"/>
    </location>
</feature>
<dbReference type="KEGG" id="dja:HY57_06855"/>
<dbReference type="FunFam" id="3.30.2080.10:FF:000001">
    <property type="entry name" value="Alpha-1,2-mannosidase subfamily"/>
    <property type="match status" value="1"/>
</dbReference>
<accession>A0A075K4A9</accession>
<dbReference type="PATRIC" id="fig|1217721.7.peg.1429"/>
<feature type="domain" description="Glycosyl hydrolase family 92 N-terminal" evidence="4">
    <location>
        <begin position="38"/>
        <end position="289"/>
    </location>
</feature>
<feature type="domain" description="Glycosyl hydrolase family 92" evidence="3">
    <location>
        <begin position="295"/>
        <end position="762"/>
    </location>
</feature>
<feature type="signal peptide" evidence="2">
    <location>
        <begin position="1"/>
        <end position="23"/>
    </location>
</feature>
<dbReference type="InterPro" id="IPR014718">
    <property type="entry name" value="GH-type_carb-bd"/>
</dbReference>
<keyword evidence="6" id="KW-1185">Reference proteome</keyword>